<evidence type="ECO:0000313" key="1">
    <source>
        <dbReference type="EMBL" id="KHG21367.1"/>
    </source>
</evidence>
<sequence length="77" mass="8955">MLLLLDSLCEQHRVVTSLLTACVFPSIRYYYSEWFIGYNNDETSMKLLRDSTVSSSQLGLEIIGVRITLSNYYFGYR</sequence>
<dbReference type="Proteomes" id="UP000032142">
    <property type="component" value="Unassembled WGS sequence"/>
</dbReference>
<dbReference type="AlphaFoldDB" id="A0A0B0P903"/>
<reference evidence="2" key="1">
    <citation type="submission" date="2014-09" db="EMBL/GenBank/DDBJ databases">
        <authorList>
            <person name="Mudge J."/>
            <person name="Ramaraj T."/>
            <person name="Lindquist I.E."/>
            <person name="Bharti A.K."/>
            <person name="Sundararajan A."/>
            <person name="Cameron C.T."/>
            <person name="Woodward J.E."/>
            <person name="May G.D."/>
            <person name="Brubaker C."/>
            <person name="Broadhvest J."/>
            <person name="Wilkins T.A."/>
        </authorList>
    </citation>
    <scope>NUCLEOTIDE SEQUENCE</scope>
    <source>
        <strain evidence="2">cv. AKA8401</strain>
    </source>
</reference>
<protein>
    <submittedName>
        <fullName evidence="1">Dual oxidase maturation factor 1</fullName>
    </submittedName>
</protein>
<dbReference type="EMBL" id="KN418297">
    <property type="protein sequence ID" value="KHG21367.1"/>
    <property type="molecule type" value="Genomic_DNA"/>
</dbReference>
<gene>
    <name evidence="1" type="ORF">F383_02460</name>
</gene>
<keyword evidence="2" id="KW-1185">Reference proteome</keyword>
<name>A0A0B0P903_GOSAR</name>
<evidence type="ECO:0000313" key="2">
    <source>
        <dbReference type="Proteomes" id="UP000032142"/>
    </source>
</evidence>
<accession>A0A0B0P903</accession>
<organism evidence="1 2">
    <name type="scientific">Gossypium arboreum</name>
    <name type="common">Tree cotton</name>
    <name type="synonym">Gossypium nanking</name>
    <dbReference type="NCBI Taxonomy" id="29729"/>
    <lineage>
        <taxon>Eukaryota</taxon>
        <taxon>Viridiplantae</taxon>
        <taxon>Streptophyta</taxon>
        <taxon>Embryophyta</taxon>
        <taxon>Tracheophyta</taxon>
        <taxon>Spermatophyta</taxon>
        <taxon>Magnoliopsida</taxon>
        <taxon>eudicotyledons</taxon>
        <taxon>Gunneridae</taxon>
        <taxon>Pentapetalae</taxon>
        <taxon>rosids</taxon>
        <taxon>malvids</taxon>
        <taxon>Malvales</taxon>
        <taxon>Malvaceae</taxon>
        <taxon>Malvoideae</taxon>
        <taxon>Gossypium</taxon>
    </lineage>
</organism>
<proteinExistence type="predicted"/>